<dbReference type="AlphaFoldDB" id="A0A246F2L6"/>
<dbReference type="Pfam" id="PF11860">
    <property type="entry name" value="Muramidase"/>
    <property type="match status" value="1"/>
</dbReference>
<dbReference type="RefSeq" id="WP_088421018.1">
    <property type="nucleotide sequence ID" value="NZ_NJBA01000009.1"/>
</dbReference>
<proteinExistence type="predicted"/>
<dbReference type="EMBL" id="NJBA01000009">
    <property type="protein sequence ID" value="OWP48446.1"/>
    <property type="molecule type" value="Genomic_DNA"/>
</dbReference>
<gene>
    <name evidence="3" type="ORF">CEG18_23940</name>
    <name evidence="2" type="ORF">CEG18_30005</name>
</gene>
<name>A0A246F2L6_PSENT</name>
<comment type="caution">
    <text evidence="2">The sequence shown here is derived from an EMBL/GenBank/DDBJ whole genome shotgun (WGS) entry which is preliminary data.</text>
</comment>
<evidence type="ECO:0000313" key="2">
    <source>
        <dbReference type="EMBL" id="OWP36617.1"/>
    </source>
</evidence>
<organism evidence="2 4">
    <name type="scientific">Pseudomonas nitroreducens</name>
    <dbReference type="NCBI Taxonomy" id="46680"/>
    <lineage>
        <taxon>Bacteria</taxon>
        <taxon>Pseudomonadati</taxon>
        <taxon>Pseudomonadota</taxon>
        <taxon>Gammaproteobacteria</taxon>
        <taxon>Pseudomonadales</taxon>
        <taxon>Pseudomonadaceae</taxon>
        <taxon>Pseudomonas</taxon>
    </lineage>
</organism>
<dbReference type="Proteomes" id="UP000198145">
    <property type="component" value="Unassembled WGS sequence"/>
</dbReference>
<sequence length="281" mass="32511">MEPLDKVLGHTRTEPILNWIAEKERWKALGFWDDVADKVKLPDGGKVYHLHPVGLVGNLASKSKCYCFEQGIVDSSCQSGILNVTNEHFERLATEIGVEREVLRAIAVAETGDKIPFKEYIQGERHAFILYERHYMRRFLLGKGMSSTEINSLSQSEPTIVHAYERNYQYGSYDIQYSRLLRARELDFDSANKSCSWGKLQVMGEYYWRLYKSTAELVEAQNKCALQHLQYYKVFLTQEKNLVAPMKSKDWLVIAKRYNGADQNGYDGKIKKAYDALKKNW</sequence>
<accession>A0A246F2L6</accession>
<geneLocation type="plasmid" evidence="2">
    <name>unnamed3</name>
</geneLocation>
<evidence type="ECO:0000259" key="1">
    <source>
        <dbReference type="Pfam" id="PF11860"/>
    </source>
</evidence>
<dbReference type="InterPro" id="IPR024408">
    <property type="entry name" value="Muramidase"/>
</dbReference>
<dbReference type="EMBL" id="NJBA01000190">
    <property type="protein sequence ID" value="OWP36617.1"/>
    <property type="molecule type" value="Genomic_DNA"/>
</dbReference>
<evidence type="ECO:0000313" key="3">
    <source>
        <dbReference type="EMBL" id="OWP48446.1"/>
    </source>
</evidence>
<feature type="domain" description="N-acetylmuramidase" evidence="1">
    <location>
        <begin position="101"/>
        <end position="277"/>
    </location>
</feature>
<protein>
    <recommendedName>
        <fullName evidence="1">N-acetylmuramidase domain-containing protein</fullName>
    </recommendedName>
</protein>
<keyword evidence="2" id="KW-0614">Plasmid</keyword>
<evidence type="ECO:0000313" key="4">
    <source>
        <dbReference type="Proteomes" id="UP000198145"/>
    </source>
</evidence>
<reference evidence="2 4" key="1">
    <citation type="submission" date="2017-06" db="EMBL/GenBank/DDBJ databases">
        <title>Draft genome of Pseudomonas nitroreducens DF05.</title>
        <authorList>
            <person name="Iyer R."/>
        </authorList>
    </citation>
    <scope>NUCLEOTIDE SEQUENCE [LARGE SCALE GENOMIC DNA]</scope>
    <source>
        <strain evidence="2 4">DF05</strain>
        <plasmid evidence="2">unnamed3</plasmid>
    </source>
</reference>